<dbReference type="Gene3D" id="2.30.110.10">
    <property type="entry name" value="Electron Transport, Fmn-binding Protein, Chain A"/>
    <property type="match status" value="1"/>
</dbReference>
<dbReference type="Proteomes" id="UP001321421">
    <property type="component" value="Chromosome"/>
</dbReference>
<dbReference type="Pfam" id="PF04294">
    <property type="entry name" value="VanW"/>
    <property type="match status" value="1"/>
</dbReference>
<dbReference type="RefSeq" id="WP_289232348.1">
    <property type="nucleotide sequence ID" value="NZ_AP027735.1"/>
</dbReference>
<dbReference type="InterPro" id="IPR022029">
    <property type="entry name" value="YoaR-like_PG-bd"/>
</dbReference>
<dbReference type="InterPro" id="IPR007391">
    <property type="entry name" value="Vancomycin_resist_VanW"/>
</dbReference>
<name>A0ABM8H898_9MICO</name>
<dbReference type="EMBL" id="AP027735">
    <property type="protein sequence ID" value="BDZ57083.1"/>
    <property type="molecule type" value="Genomic_DNA"/>
</dbReference>
<evidence type="ECO:0000313" key="4">
    <source>
        <dbReference type="EMBL" id="BDZ57083.1"/>
    </source>
</evidence>
<organism evidence="4 5">
    <name type="scientific">Barrientosiimonas endolithica</name>
    <dbReference type="NCBI Taxonomy" id="1535208"/>
    <lineage>
        <taxon>Bacteria</taxon>
        <taxon>Bacillati</taxon>
        <taxon>Actinomycetota</taxon>
        <taxon>Actinomycetes</taxon>
        <taxon>Micrococcales</taxon>
        <taxon>Dermacoccaceae</taxon>
        <taxon>Barrientosiimonas</taxon>
    </lineage>
</organism>
<feature type="transmembrane region" description="Helical" evidence="2">
    <location>
        <begin position="197"/>
        <end position="218"/>
    </location>
</feature>
<dbReference type="InterPro" id="IPR002563">
    <property type="entry name" value="Flavin_Rdtase-like_dom"/>
</dbReference>
<sequence length="749" mass="79196">MTDDVDPDFYRRAVSRFASGVTAVTTVADGQDYAMTANAIASVSLDPVLMLVSVEQEARFHDAILEAGVFGISVLAADQRPTAAWLATRGRPLHGQLDRVPHHRGEATGVALLDDALATFELATTAVHPAGDHSIVVGHVRSVQASERPGRPCSTTADDLEQRSDPRRPGRARRAPHARDRATDGRAAGGRSVWSSIWLRLGLTALVLVGAYLALALWQGDRIASGTQVAGVDVGGLSQDDARAKLTSEASTLATRPVTVEVGDERVQVVPRDAGLAIDVPGSLAGLGERSLNPADVLGKLTGGSERDAEVTVDRTKLGDALSAAAGTVLESAPKDGSVSIEGGNVSVVRSTPGQGIDAEAVAEEIASGWPAKTQFSAPVASRQPRLTNAEIDRFVRDVATPATSGAVTVKVDDTSAELSPRQLATVTTIKQSGGKLAATVDGAEAADLLLEQKPDLTVPARNAKATITDGKPQVTPAQDGKKLDEAKLGPAVLKAMTSSDSRTVNAPVVVEKPQVTTDDLKGIDLTSQISEFRSKFPNTPSNKVRTQNMRVALAAMNGTVVGVGQQFSLIQTLGGELTPDKGYGAAPTIQGGKERAAQGGGVSQVSTALYNAAFFAGVQLDEHKAHSFWIERYPAGREATLWVPKIDNKWTNDTDKPIVVQSFIEGDEVVIRFLGQRKYTVETSSSEKYNIRQPKTVRDDDPGCLPVPTNIGFDIDVTRVLKQGDKVVRTEKETTKYAAADRVICTNT</sequence>
<feature type="region of interest" description="Disordered" evidence="1">
    <location>
        <begin position="142"/>
        <end position="187"/>
    </location>
</feature>
<protein>
    <recommendedName>
        <fullName evidence="3">Flavin reductase like domain-containing protein</fullName>
    </recommendedName>
</protein>
<dbReference type="PANTHER" id="PTHR35788:SF1">
    <property type="entry name" value="EXPORTED PROTEIN"/>
    <property type="match status" value="1"/>
</dbReference>
<proteinExistence type="predicted"/>
<evidence type="ECO:0000313" key="5">
    <source>
        <dbReference type="Proteomes" id="UP001321421"/>
    </source>
</evidence>
<keyword evidence="2" id="KW-0472">Membrane</keyword>
<dbReference type="InterPro" id="IPR052913">
    <property type="entry name" value="Glycopeptide_resist_protein"/>
</dbReference>
<evidence type="ECO:0000256" key="2">
    <source>
        <dbReference type="SAM" id="Phobius"/>
    </source>
</evidence>
<dbReference type="PANTHER" id="PTHR35788">
    <property type="entry name" value="EXPORTED PROTEIN-RELATED"/>
    <property type="match status" value="1"/>
</dbReference>
<dbReference type="Pfam" id="PF12229">
    <property type="entry name" value="PG_binding_4"/>
    <property type="match status" value="2"/>
</dbReference>
<keyword evidence="2" id="KW-0812">Transmembrane</keyword>
<accession>A0ABM8H898</accession>
<gene>
    <name evidence="4" type="ORF">GCM10025872_07400</name>
</gene>
<dbReference type="SMART" id="SM00903">
    <property type="entry name" value="Flavin_Reduct"/>
    <property type="match status" value="1"/>
</dbReference>
<dbReference type="Pfam" id="PF01613">
    <property type="entry name" value="Flavin_Reduct"/>
    <property type="match status" value="1"/>
</dbReference>
<keyword evidence="2" id="KW-1133">Transmembrane helix</keyword>
<dbReference type="InterPro" id="IPR012349">
    <property type="entry name" value="Split_barrel_FMN-bd"/>
</dbReference>
<keyword evidence="5" id="KW-1185">Reference proteome</keyword>
<dbReference type="SUPFAM" id="SSF50475">
    <property type="entry name" value="FMN-binding split barrel"/>
    <property type="match status" value="1"/>
</dbReference>
<evidence type="ECO:0000259" key="3">
    <source>
        <dbReference type="SMART" id="SM00903"/>
    </source>
</evidence>
<feature type="domain" description="Flavin reductase like" evidence="3">
    <location>
        <begin position="14"/>
        <end position="152"/>
    </location>
</feature>
<reference evidence="5" key="1">
    <citation type="journal article" date="2019" name="Int. J. Syst. Evol. Microbiol.">
        <title>The Global Catalogue of Microorganisms (GCM) 10K type strain sequencing project: providing services to taxonomists for standard genome sequencing and annotation.</title>
        <authorList>
            <consortium name="The Broad Institute Genomics Platform"/>
            <consortium name="The Broad Institute Genome Sequencing Center for Infectious Disease"/>
            <person name="Wu L."/>
            <person name="Ma J."/>
        </authorList>
    </citation>
    <scope>NUCLEOTIDE SEQUENCE [LARGE SCALE GENOMIC DNA]</scope>
    <source>
        <strain evidence="5">NBRC 110608</strain>
    </source>
</reference>
<evidence type="ECO:0000256" key="1">
    <source>
        <dbReference type="SAM" id="MobiDB-lite"/>
    </source>
</evidence>